<comment type="caution">
    <text evidence="1">The sequence shown here is derived from an EMBL/GenBank/DDBJ whole genome shotgun (WGS) entry which is preliminary data.</text>
</comment>
<dbReference type="EMBL" id="AMXI01001632">
    <property type="protein sequence ID" value="EKN37050.1"/>
    <property type="molecule type" value="Genomic_DNA"/>
</dbReference>
<feature type="non-terminal residue" evidence="1">
    <location>
        <position position="35"/>
    </location>
</feature>
<keyword evidence="1" id="KW-0067">ATP-binding</keyword>
<dbReference type="Proteomes" id="UP000011944">
    <property type="component" value="Unassembled WGS sequence"/>
</dbReference>
<evidence type="ECO:0000313" key="2">
    <source>
        <dbReference type="Proteomes" id="UP000011944"/>
    </source>
</evidence>
<organism evidence="1 2">
    <name type="scientific">Clostridium botulinum CFSAN001627</name>
    <dbReference type="NCBI Taxonomy" id="1232189"/>
    <lineage>
        <taxon>Bacteria</taxon>
        <taxon>Bacillati</taxon>
        <taxon>Bacillota</taxon>
        <taxon>Clostridia</taxon>
        <taxon>Eubacteriales</taxon>
        <taxon>Clostridiaceae</taxon>
        <taxon>Clostridium</taxon>
    </lineage>
</organism>
<name>M1ZNH1_CLOBO</name>
<reference evidence="1 2" key="2">
    <citation type="submission" date="2013-03" db="EMBL/GenBank/DDBJ databases">
        <title>Diversity in Clostridium botulinum.</title>
        <authorList>
            <person name="Timme R.E."/>
            <person name="Allard M."/>
            <person name="Luo Y."/>
            <person name="Strain E."/>
            <person name="Gonzalez-Escalona N."/>
            <person name="Brown E."/>
        </authorList>
    </citation>
    <scope>NUCLEOTIDE SEQUENCE [LARGE SCALE GENOMIC DNA]</scope>
    <source>
        <strain evidence="1 2">CFSAN001627</strain>
    </source>
</reference>
<dbReference type="GO" id="GO:0005524">
    <property type="term" value="F:ATP binding"/>
    <property type="evidence" value="ECO:0007669"/>
    <property type="project" value="UniProtKB-KW"/>
</dbReference>
<proteinExistence type="predicted"/>
<evidence type="ECO:0000313" key="1">
    <source>
        <dbReference type="EMBL" id="EKN37050.1"/>
    </source>
</evidence>
<accession>M1ZNH1</accession>
<dbReference type="AlphaFoldDB" id="M1ZNH1"/>
<reference evidence="1 2" key="1">
    <citation type="submission" date="2012-10" db="EMBL/GenBank/DDBJ databases">
        <authorList>
            <person name="Strain E.A."/>
            <person name="Brown E."/>
            <person name="Allard M.W."/>
            <person name="Gonzalez-Escalona N."/>
            <person name="Timme R."/>
        </authorList>
    </citation>
    <scope>NUCLEOTIDE SEQUENCE [LARGE SCALE GENOMIC DNA]</scope>
    <source>
        <strain evidence="1 2">CFSAN001627</strain>
    </source>
</reference>
<keyword evidence="1" id="KW-0547">Nucleotide-binding</keyword>
<sequence>MKIEVVNAVKEYAGRKVLDIEHMVFKEGSIYGILG</sequence>
<protein>
    <submittedName>
        <fullName evidence="1">ABC-type tungstate transport system, ATP-binding protein</fullName>
    </submittedName>
</protein>
<gene>
    <name evidence="1" type="ORF">CFSAN001627_25706</name>
</gene>